<dbReference type="Proteomes" id="UP000078046">
    <property type="component" value="Unassembled WGS sequence"/>
</dbReference>
<keyword evidence="2" id="KW-1185">Reference proteome</keyword>
<protein>
    <submittedName>
        <fullName evidence="1">Uncharacterized protein</fullName>
    </submittedName>
</protein>
<gene>
    <name evidence="1" type="ORF">A3Q56_05078</name>
</gene>
<accession>A0A177AYW5</accession>
<comment type="caution">
    <text evidence="1">The sequence shown here is derived from an EMBL/GenBank/DDBJ whole genome shotgun (WGS) entry which is preliminary data.</text>
</comment>
<evidence type="ECO:0000313" key="1">
    <source>
        <dbReference type="EMBL" id="OAF67195.1"/>
    </source>
</evidence>
<evidence type="ECO:0000313" key="2">
    <source>
        <dbReference type="Proteomes" id="UP000078046"/>
    </source>
</evidence>
<proteinExistence type="predicted"/>
<reference evidence="1 2" key="1">
    <citation type="submission" date="2016-04" db="EMBL/GenBank/DDBJ databases">
        <title>The genome of Intoshia linei affirms orthonectids as highly simplified spiralians.</title>
        <authorList>
            <person name="Mikhailov K.V."/>
            <person name="Slusarev G.S."/>
            <person name="Nikitin M.A."/>
            <person name="Logacheva M.D."/>
            <person name="Penin A."/>
            <person name="Aleoshin V."/>
            <person name="Panchin Y.V."/>
        </authorList>
    </citation>
    <scope>NUCLEOTIDE SEQUENCE [LARGE SCALE GENOMIC DNA]</scope>
    <source>
        <strain evidence="1">Intl2013</strain>
        <tissue evidence="1">Whole animal</tissue>
    </source>
</reference>
<dbReference type="AlphaFoldDB" id="A0A177AYW5"/>
<organism evidence="1 2">
    <name type="scientific">Intoshia linei</name>
    <dbReference type="NCBI Taxonomy" id="1819745"/>
    <lineage>
        <taxon>Eukaryota</taxon>
        <taxon>Metazoa</taxon>
        <taxon>Spiralia</taxon>
        <taxon>Lophotrochozoa</taxon>
        <taxon>Mesozoa</taxon>
        <taxon>Orthonectida</taxon>
        <taxon>Rhopaluridae</taxon>
        <taxon>Intoshia</taxon>
    </lineage>
</organism>
<dbReference type="OrthoDB" id="6690226at2759"/>
<sequence length="146" mass="16820">MDLKELNSNQINDVIDNSNIAENEELEDFEELRKDGIYAIFNNLRNSAKQHCPKNLEDVFIGKQNDTVLRLRRIEKEGVFGFMGIQELNPIVFDNVQPSIIAFPTTWLVKAGFSAVVNIYSKKRLNKLIEIDYDSFCNKHQCQGSH</sequence>
<name>A0A177AYW5_9BILA</name>
<dbReference type="EMBL" id="LWCA01000726">
    <property type="protein sequence ID" value="OAF67195.1"/>
    <property type="molecule type" value="Genomic_DNA"/>
</dbReference>